<dbReference type="InterPro" id="IPR036890">
    <property type="entry name" value="HATPase_C_sf"/>
</dbReference>
<keyword evidence="8" id="KW-0812">Transmembrane</keyword>
<dbReference type="InterPro" id="IPR036097">
    <property type="entry name" value="HisK_dim/P_sf"/>
</dbReference>
<dbReference type="EMBL" id="AP027141">
    <property type="protein sequence ID" value="BDV29763.1"/>
    <property type="molecule type" value="Genomic_DNA"/>
</dbReference>
<dbReference type="InterPro" id="IPR050736">
    <property type="entry name" value="Sensor_HK_Regulatory"/>
</dbReference>
<reference evidence="10 11" key="1">
    <citation type="submission" date="2022-12" db="EMBL/GenBank/DDBJ databases">
        <title>Microbacterium terricola strain KV-448 chromosome, complete genome.</title>
        <authorList>
            <person name="Oshima T."/>
            <person name="Moriya T."/>
            <person name="Bessho Y."/>
        </authorList>
    </citation>
    <scope>NUCLEOTIDE SEQUENCE [LARGE SCALE GENOMIC DNA]</scope>
    <source>
        <strain evidence="10 11">KV-448</strain>
    </source>
</reference>
<dbReference type="InterPro" id="IPR005467">
    <property type="entry name" value="His_kinase_dom"/>
</dbReference>
<accession>A0ABM8DVT1</accession>
<feature type="domain" description="Histidine kinase" evidence="9">
    <location>
        <begin position="333"/>
        <end position="545"/>
    </location>
</feature>
<evidence type="ECO:0000256" key="2">
    <source>
        <dbReference type="ARBA" id="ARBA00004236"/>
    </source>
</evidence>
<sequence length="550" mass="59618">MAVERVTEASPRADQPMRRAGDARTRSIWQWQLILAVSVITILVTVTLLTPEYFTRPQFIVGAILLVLISCATLAVPWHLFDSRIVVIVPALDILAIGLMASGNEGRMALLWVFPIAWLATYYSLPWLLGGLGGVGVVLVIDALLAGLSPTYTLRIMVVLLSLGFLGVTINTGSRRTRAFSGLLRRQYSQLGRTLARAELQERRAAVLFNSVDTALARVDRRGVLLGANEAYRRLYAIDRLGYARPTGAVEYNTHRGTALPAHDTTIARATRGEVFENVRVWLFDTGGTWHALDVSTRIVPATLGESESTLLTLRDVTAALDAEVEKKTMTSIVSHEMRNPLTAIVGHVDLLLDREDLPADVLDKLAVIENAGQRMQRLITTALESDKPASVPHRTVDLRRVAAASVDAFRPSAHAAQVALTDDADERLLVEGDAFRLRQVLDNLVGNAVKYTPRGGHVEVTGRRVGDDVELAITDSGIGMSAEDLGHLFEPYFRSQTAQDSGIPGTGLGLVIAHDILTQHGGSLEITSTLGRGTTATLRLAARAEGISA</sequence>
<evidence type="ECO:0000256" key="3">
    <source>
        <dbReference type="ARBA" id="ARBA00012438"/>
    </source>
</evidence>
<dbReference type="Proteomes" id="UP001317779">
    <property type="component" value="Chromosome"/>
</dbReference>
<dbReference type="Gene3D" id="3.30.565.10">
    <property type="entry name" value="Histidine kinase-like ATPase, C-terminal domain"/>
    <property type="match status" value="1"/>
</dbReference>
<dbReference type="EC" id="2.7.13.3" evidence="3"/>
<evidence type="ECO:0000256" key="1">
    <source>
        <dbReference type="ARBA" id="ARBA00000085"/>
    </source>
</evidence>
<dbReference type="InterPro" id="IPR003594">
    <property type="entry name" value="HATPase_dom"/>
</dbReference>
<keyword evidence="11" id="KW-1185">Reference proteome</keyword>
<comment type="catalytic activity">
    <reaction evidence="1">
        <text>ATP + protein L-histidine = ADP + protein N-phospho-L-histidine.</text>
        <dbReference type="EC" id="2.7.13.3"/>
    </reaction>
</comment>
<keyword evidence="4" id="KW-0597">Phosphoprotein</keyword>
<gene>
    <name evidence="10" type="ORF">Microterr_04230</name>
</gene>
<protein>
    <recommendedName>
        <fullName evidence="3">histidine kinase</fullName>
        <ecNumber evidence="3">2.7.13.3</ecNumber>
    </recommendedName>
</protein>
<feature type="transmembrane region" description="Helical" evidence="8">
    <location>
        <begin position="28"/>
        <end position="47"/>
    </location>
</feature>
<feature type="transmembrane region" description="Helical" evidence="8">
    <location>
        <begin position="59"/>
        <end position="78"/>
    </location>
</feature>
<dbReference type="PRINTS" id="PR00344">
    <property type="entry name" value="BCTRLSENSOR"/>
</dbReference>
<dbReference type="Pfam" id="PF02518">
    <property type="entry name" value="HATPase_c"/>
    <property type="match status" value="1"/>
</dbReference>
<dbReference type="SMART" id="SM00387">
    <property type="entry name" value="HATPase_c"/>
    <property type="match status" value="1"/>
</dbReference>
<keyword evidence="7" id="KW-0902">Two-component regulatory system</keyword>
<dbReference type="CDD" id="cd00082">
    <property type="entry name" value="HisKA"/>
    <property type="match status" value="1"/>
</dbReference>
<dbReference type="SUPFAM" id="SSF55785">
    <property type="entry name" value="PYP-like sensor domain (PAS domain)"/>
    <property type="match status" value="1"/>
</dbReference>
<dbReference type="PROSITE" id="PS50109">
    <property type="entry name" value="HIS_KIN"/>
    <property type="match status" value="1"/>
</dbReference>
<dbReference type="InterPro" id="IPR004358">
    <property type="entry name" value="Sig_transdc_His_kin-like_C"/>
</dbReference>
<dbReference type="Gene3D" id="3.30.450.20">
    <property type="entry name" value="PAS domain"/>
    <property type="match status" value="1"/>
</dbReference>
<dbReference type="InterPro" id="IPR003661">
    <property type="entry name" value="HisK_dim/P_dom"/>
</dbReference>
<dbReference type="SMART" id="SM00388">
    <property type="entry name" value="HisKA"/>
    <property type="match status" value="1"/>
</dbReference>
<evidence type="ECO:0000259" key="9">
    <source>
        <dbReference type="PROSITE" id="PS50109"/>
    </source>
</evidence>
<dbReference type="PANTHER" id="PTHR43711">
    <property type="entry name" value="TWO-COMPONENT HISTIDINE KINASE"/>
    <property type="match status" value="1"/>
</dbReference>
<organism evidence="10 11">
    <name type="scientific">Microbacterium terricola</name>
    <dbReference type="NCBI Taxonomy" id="344163"/>
    <lineage>
        <taxon>Bacteria</taxon>
        <taxon>Bacillati</taxon>
        <taxon>Actinomycetota</taxon>
        <taxon>Actinomycetes</taxon>
        <taxon>Micrococcales</taxon>
        <taxon>Microbacteriaceae</taxon>
        <taxon>Microbacterium</taxon>
    </lineage>
</organism>
<evidence type="ECO:0000313" key="11">
    <source>
        <dbReference type="Proteomes" id="UP001317779"/>
    </source>
</evidence>
<keyword evidence="6 10" id="KW-0418">Kinase</keyword>
<proteinExistence type="predicted"/>
<evidence type="ECO:0000256" key="7">
    <source>
        <dbReference type="ARBA" id="ARBA00023012"/>
    </source>
</evidence>
<keyword evidence="8" id="KW-1133">Transmembrane helix</keyword>
<evidence type="ECO:0000256" key="6">
    <source>
        <dbReference type="ARBA" id="ARBA00022777"/>
    </source>
</evidence>
<feature type="transmembrane region" description="Helical" evidence="8">
    <location>
        <begin position="152"/>
        <end position="170"/>
    </location>
</feature>
<comment type="subcellular location">
    <subcellularLocation>
        <location evidence="2">Cell membrane</location>
    </subcellularLocation>
</comment>
<feature type="transmembrane region" description="Helical" evidence="8">
    <location>
        <begin position="85"/>
        <end position="103"/>
    </location>
</feature>
<dbReference type="InterPro" id="IPR035965">
    <property type="entry name" value="PAS-like_dom_sf"/>
</dbReference>
<dbReference type="SUPFAM" id="SSF55874">
    <property type="entry name" value="ATPase domain of HSP90 chaperone/DNA topoisomerase II/histidine kinase"/>
    <property type="match status" value="1"/>
</dbReference>
<dbReference type="Gene3D" id="1.10.287.130">
    <property type="match status" value="1"/>
</dbReference>
<keyword evidence="8" id="KW-0472">Membrane</keyword>
<dbReference type="SUPFAM" id="SSF47384">
    <property type="entry name" value="Homodimeric domain of signal transducing histidine kinase"/>
    <property type="match status" value="1"/>
</dbReference>
<evidence type="ECO:0000313" key="10">
    <source>
        <dbReference type="EMBL" id="BDV29763.1"/>
    </source>
</evidence>
<evidence type="ECO:0000256" key="8">
    <source>
        <dbReference type="SAM" id="Phobius"/>
    </source>
</evidence>
<dbReference type="Pfam" id="PF00512">
    <property type="entry name" value="HisKA"/>
    <property type="match status" value="1"/>
</dbReference>
<dbReference type="CDD" id="cd00075">
    <property type="entry name" value="HATPase"/>
    <property type="match status" value="1"/>
</dbReference>
<name>A0ABM8DVT1_9MICO</name>
<dbReference type="RefSeq" id="WP_263796390.1">
    <property type="nucleotide sequence ID" value="NZ_AP027141.1"/>
</dbReference>
<keyword evidence="5" id="KW-0808">Transferase</keyword>
<dbReference type="PANTHER" id="PTHR43711:SF1">
    <property type="entry name" value="HISTIDINE KINASE 1"/>
    <property type="match status" value="1"/>
</dbReference>
<evidence type="ECO:0000256" key="4">
    <source>
        <dbReference type="ARBA" id="ARBA00022553"/>
    </source>
</evidence>
<evidence type="ECO:0000256" key="5">
    <source>
        <dbReference type="ARBA" id="ARBA00022679"/>
    </source>
</evidence>
<dbReference type="GO" id="GO:0016301">
    <property type="term" value="F:kinase activity"/>
    <property type="evidence" value="ECO:0007669"/>
    <property type="project" value="UniProtKB-KW"/>
</dbReference>
<feature type="transmembrane region" description="Helical" evidence="8">
    <location>
        <begin position="123"/>
        <end position="145"/>
    </location>
</feature>